<feature type="transmembrane region" description="Helical" evidence="1">
    <location>
        <begin position="285"/>
        <end position="306"/>
    </location>
</feature>
<dbReference type="InterPro" id="IPR010640">
    <property type="entry name" value="Low_temperature_requirement_A"/>
</dbReference>
<dbReference type="AlphaFoldDB" id="A0A380MQ88"/>
<name>A0A380MQ88_9GAMM</name>
<feature type="transmembrane region" description="Helical" evidence="1">
    <location>
        <begin position="63"/>
        <end position="81"/>
    </location>
</feature>
<feature type="transmembrane region" description="Helical" evidence="1">
    <location>
        <begin position="242"/>
        <end position="264"/>
    </location>
</feature>
<dbReference type="PANTHER" id="PTHR36840:SF1">
    <property type="entry name" value="BLL5714 PROTEIN"/>
    <property type="match status" value="1"/>
</dbReference>
<dbReference type="EMBL" id="UHIC01000001">
    <property type="protein sequence ID" value="SUO94063.1"/>
    <property type="molecule type" value="Genomic_DNA"/>
</dbReference>
<feature type="transmembrane region" description="Helical" evidence="1">
    <location>
        <begin position="215"/>
        <end position="236"/>
    </location>
</feature>
<evidence type="ECO:0000313" key="2">
    <source>
        <dbReference type="EMBL" id="SUO94063.1"/>
    </source>
</evidence>
<feature type="transmembrane region" description="Helical" evidence="1">
    <location>
        <begin position="30"/>
        <end position="51"/>
    </location>
</feature>
<keyword evidence="3" id="KW-1185">Reference proteome</keyword>
<gene>
    <name evidence="2" type="ORF">NCTC13337_00554</name>
</gene>
<protein>
    <submittedName>
        <fullName evidence="2">Predicted membrane protein</fullName>
    </submittedName>
</protein>
<feature type="transmembrane region" description="Helical" evidence="1">
    <location>
        <begin position="151"/>
        <end position="172"/>
    </location>
</feature>
<evidence type="ECO:0000256" key="1">
    <source>
        <dbReference type="SAM" id="Phobius"/>
    </source>
</evidence>
<accession>A0A380MQ88</accession>
<dbReference type="RefSeq" id="WP_084601659.1">
    <property type="nucleotide sequence ID" value="NZ_LWHB01000066.1"/>
</dbReference>
<feature type="transmembrane region" description="Helical" evidence="1">
    <location>
        <begin position="119"/>
        <end position="139"/>
    </location>
</feature>
<keyword evidence="1" id="KW-0472">Membrane</keyword>
<dbReference type="PANTHER" id="PTHR36840">
    <property type="entry name" value="BLL5714 PROTEIN"/>
    <property type="match status" value="1"/>
</dbReference>
<dbReference type="Pfam" id="PF06772">
    <property type="entry name" value="LtrA"/>
    <property type="match status" value="1"/>
</dbReference>
<evidence type="ECO:0000313" key="3">
    <source>
        <dbReference type="Proteomes" id="UP000254601"/>
    </source>
</evidence>
<reference evidence="2 3" key="1">
    <citation type="submission" date="2018-06" db="EMBL/GenBank/DDBJ databases">
        <authorList>
            <consortium name="Pathogen Informatics"/>
            <person name="Doyle S."/>
        </authorList>
    </citation>
    <scope>NUCLEOTIDE SEQUENCE [LARGE SCALE GENOMIC DNA]</scope>
    <source>
        <strain evidence="2 3">NCTC13337</strain>
    </source>
</reference>
<dbReference type="OrthoDB" id="7698234at2"/>
<proteinExistence type="predicted"/>
<dbReference type="Proteomes" id="UP000254601">
    <property type="component" value="Unassembled WGS sequence"/>
</dbReference>
<feature type="transmembrane region" description="Helical" evidence="1">
    <location>
        <begin position="360"/>
        <end position="384"/>
    </location>
</feature>
<feature type="transmembrane region" description="Helical" evidence="1">
    <location>
        <begin position="326"/>
        <end position="348"/>
    </location>
</feature>
<keyword evidence="1" id="KW-0812">Transmembrane</keyword>
<feature type="transmembrane region" description="Helical" evidence="1">
    <location>
        <begin position="178"/>
        <end position="195"/>
    </location>
</feature>
<feature type="transmembrane region" description="Helical" evidence="1">
    <location>
        <begin position="93"/>
        <end position="113"/>
    </location>
</feature>
<keyword evidence="1" id="KW-1133">Transmembrane helix</keyword>
<organism evidence="2 3">
    <name type="scientific">Suttonella ornithocola</name>
    <dbReference type="NCBI Taxonomy" id="279832"/>
    <lineage>
        <taxon>Bacteria</taxon>
        <taxon>Pseudomonadati</taxon>
        <taxon>Pseudomonadota</taxon>
        <taxon>Gammaproteobacteria</taxon>
        <taxon>Cardiobacteriales</taxon>
        <taxon>Cardiobacteriaceae</taxon>
        <taxon>Suttonella</taxon>
    </lineage>
</organism>
<sequence length="406" mass="45157">MQMLKNFFYQRPMRGRNPHEAHRVATPLELFFDLIYVVAISAAASGLHHAISAGHGISGTAHYLFAFFCIWWAWMNFTWFASAFDTDDVSFRLTTFIQMFGSLVQAAGISSLFQEPADIRIGLIGYCIMRIGLVMQWLRVAVQAPAYRKTALFYAAGVSLMQFGWIGLFLLPDRSYEYLFSAILMIGELSVPLMAERYGRTPWHSHHMAERYGLLVIIVLGEGILGSTNTIATAVAEHSLSLPVILSLGLGSFAVIFLLWWVYFNLPEERLHSMDAAIRQVFPTAYGHYVIFAALTVVGTGLELLADSLINAHQAHTGHSVSALSAISILSLAVFFSLSGILFISHLIDPVHRRLNKRCFLALLLCALPVVAVSIGLSLNLAVWLSTLAPLMMLCAQRKRHYKSTE</sequence>